<evidence type="ECO:0000256" key="1">
    <source>
        <dbReference type="ARBA" id="ARBA00004651"/>
    </source>
</evidence>
<dbReference type="Pfam" id="PF12704">
    <property type="entry name" value="MacB_PCD"/>
    <property type="match status" value="1"/>
</dbReference>
<dbReference type="Pfam" id="PF02687">
    <property type="entry name" value="FtsX"/>
    <property type="match status" value="1"/>
</dbReference>
<evidence type="ECO:0000313" key="11">
    <source>
        <dbReference type="Proteomes" id="UP001597112"/>
    </source>
</evidence>
<feature type="domain" description="MacB-like periplasmic core" evidence="9">
    <location>
        <begin position="25"/>
        <end position="231"/>
    </location>
</feature>
<dbReference type="InterPro" id="IPR025857">
    <property type="entry name" value="MacB_PCD"/>
</dbReference>
<feature type="transmembrane region" description="Helical" evidence="7">
    <location>
        <begin position="386"/>
        <end position="409"/>
    </location>
</feature>
<feature type="transmembrane region" description="Helical" evidence="7">
    <location>
        <begin position="341"/>
        <end position="374"/>
    </location>
</feature>
<dbReference type="InterPro" id="IPR003838">
    <property type="entry name" value="ABC3_permease_C"/>
</dbReference>
<keyword evidence="11" id="KW-1185">Reference proteome</keyword>
<dbReference type="PANTHER" id="PTHR30572:SF4">
    <property type="entry name" value="ABC TRANSPORTER PERMEASE YTRF"/>
    <property type="match status" value="1"/>
</dbReference>
<dbReference type="InterPro" id="IPR050250">
    <property type="entry name" value="Macrolide_Exporter_MacB"/>
</dbReference>
<dbReference type="PANTHER" id="PTHR30572">
    <property type="entry name" value="MEMBRANE COMPONENT OF TRANSPORTER-RELATED"/>
    <property type="match status" value="1"/>
</dbReference>
<evidence type="ECO:0000259" key="8">
    <source>
        <dbReference type="Pfam" id="PF02687"/>
    </source>
</evidence>
<evidence type="ECO:0000259" key="9">
    <source>
        <dbReference type="Pfam" id="PF12704"/>
    </source>
</evidence>
<feature type="transmembrane region" description="Helical" evidence="7">
    <location>
        <begin position="298"/>
        <end position="320"/>
    </location>
</feature>
<comment type="similarity">
    <text evidence="6">Belongs to the ABC-4 integral membrane protein family.</text>
</comment>
<keyword evidence="3 7" id="KW-0812">Transmembrane</keyword>
<reference evidence="11" key="1">
    <citation type="journal article" date="2019" name="Int. J. Syst. Evol. Microbiol.">
        <title>The Global Catalogue of Microorganisms (GCM) 10K type strain sequencing project: providing services to taxonomists for standard genome sequencing and annotation.</title>
        <authorList>
            <consortium name="The Broad Institute Genomics Platform"/>
            <consortium name="The Broad Institute Genome Sequencing Center for Infectious Disease"/>
            <person name="Wu L."/>
            <person name="Ma J."/>
        </authorList>
    </citation>
    <scope>NUCLEOTIDE SEQUENCE [LARGE SCALE GENOMIC DNA]</scope>
    <source>
        <strain evidence="11">CCUG 58938</strain>
    </source>
</reference>
<evidence type="ECO:0000256" key="2">
    <source>
        <dbReference type="ARBA" id="ARBA00022475"/>
    </source>
</evidence>
<evidence type="ECO:0000256" key="3">
    <source>
        <dbReference type="ARBA" id="ARBA00022692"/>
    </source>
</evidence>
<keyword evidence="2" id="KW-1003">Cell membrane</keyword>
<keyword evidence="5 7" id="KW-0472">Membrane</keyword>
<dbReference type="Proteomes" id="UP001597112">
    <property type="component" value="Unassembled WGS sequence"/>
</dbReference>
<accession>A0ABW3K3T3</accession>
<feature type="transmembrane region" description="Helical" evidence="7">
    <location>
        <begin position="21"/>
        <end position="46"/>
    </location>
</feature>
<evidence type="ECO:0000256" key="4">
    <source>
        <dbReference type="ARBA" id="ARBA00022989"/>
    </source>
</evidence>
<organism evidence="10 11">
    <name type="scientific">Ohtaekwangia kribbensis</name>
    <dbReference type="NCBI Taxonomy" id="688913"/>
    <lineage>
        <taxon>Bacteria</taxon>
        <taxon>Pseudomonadati</taxon>
        <taxon>Bacteroidota</taxon>
        <taxon>Cytophagia</taxon>
        <taxon>Cytophagales</taxon>
        <taxon>Fulvivirgaceae</taxon>
        <taxon>Ohtaekwangia</taxon>
    </lineage>
</organism>
<comment type="caution">
    <text evidence="10">The sequence shown here is derived from an EMBL/GenBank/DDBJ whole genome shotgun (WGS) entry which is preliminary data.</text>
</comment>
<evidence type="ECO:0000256" key="5">
    <source>
        <dbReference type="ARBA" id="ARBA00023136"/>
    </source>
</evidence>
<evidence type="ECO:0000256" key="6">
    <source>
        <dbReference type="ARBA" id="ARBA00038076"/>
    </source>
</evidence>
<evidence type="ECO:0000256" key="7">
    <source>
        <dbReference type="SAM" id="Phobius"/>
    </source>
</evidence>
<gene>
    <name evidence="10" type="ORF">ACFQ21_13995</name>
</gene>
<proteinExistence type="inferred from homology"/>
<dbReference type="EMBL" id="JBHTKA010000004">
    <property type="protein sequence ID" value="MFD1000431.1"/>
    <property type="molecule type" value="Genomic_DNA"/>
</dbReference>
<dbReference type="RefSeq" id="WP_377579845.1">
    <property type="nucleotide sequence ID" value="NZ_JBHTKA010000004.1"/>
</dbReference>
<protein>
    <submittedName>
        <fullName evidence="10">ABC transporter permease</fullName>
    </submittedName>
</protein>
<name>A0ABW3K3T3_9BACT</name>
<keyword evidence="4 7" id="KW-1133">Transmembrane helix</keyword>
<feature type="domain" description="ABC3 transporter permease C-terminal" evidence="8">
    <location>
        <begin position="302"/>
        <end position="413"/>
    </location>
</feature>
<comment type="subcellular location">
    <subcellularLocation>
        <location evidence="1">Cell membrane</location>
        <topology evidence="1">Multi-pass membrane protein</topology>
    </subcellularLocation>
</comment>
<evidence type="ECO:0000313" key="10">
    <source>
        <dbReference type="EMBL" id="MFD1000431.1"/>
    </source>
</evidence>
<sequence length="420" mass="46772">MYTLRQIFESFRFAWRALKSNILRTVLSLLGVTIGIFAIIAVLTLVDSLEKNIKDSLNFIGTNVIYVDKWPWLADNDGEYRWWDFWRRPNSSYNEYKFLQENLKYSSSIAIYADRGRMTVKRDNNSISDVRLVGGSEGYDNIFTVNIERGRYLTTDEIAGGRDVVIIGFEVAKTLFPNDDPIGKVVKIKNRKFTVIGTVKKEGQSFMGTPSNDYVSIVPYATFRKLYQTGSGRWDEMESSIGIRGLESDIGLVELENEVRGIMRTRRGLRPADKDNFAVNRPEALANIIGNLFDVVGIAGWIIGGFSILVGGFGIANIMFVSVKERTSVIGLQKSLGAKNYFILFQFLFEAIFLSLIGGLAGLFLVYLITFIPMGSLIVTLTFKNIVLGLTVSTVIGLVSGIVPAALAARLDPVIAIRAT</sequence>